<dbReference type="InterPro" id="IPR050859">
    <property type="entry name" value="Class-I_PLP-dep_aminotransf"/>
</dbReference>
<keyword evidence="7" id="KW-1185">Reference proteome</keyword>
<comment type="caution">
    <text evidence="6">The sequence shown here is derived from an EMBL/GenBank/DDBJ whole genome shotgun (WGS) entry which is preliminary data.</text>
</comment>
<accession>A0A4S4BFI5</accession>
<dbReference type="OrthoDB" id="2676687at2"/>
<dbReference type="Proteomes" id="UP000310636">
    <property type="component" value="Unassembled WGS sequence"/>
</dbReference>
<gene>
    <name evidence="6" type="ORF">E6C55_30715</name>
</gene>
<dbReference type="Gene3D" id="3.40.640.10">
    <property type="entry name" value="Type I PLP-dependent aspartate aminotransferase-like (Major domain)"/>
    <property type="match status" value="1"/>
</dbReference>
<comment type="cofactor">
    <cofactor evidence="1">
        <name>pyridoxal 5'-phosphate</name>
        <dbReference type="ChEBI" id="CHEBI:597326"/>
    </cofactor>
</comment>
<dbReference type="InterPro" id="IPR015421">
    <property type="entry name" value="PyrdxlP-dep_Trfase_major"/>
</dbReference>
<proteinExistence type="predicted"/>
<dbReference type="InterPro" id="IPR015424">
    <property type="entry name" value="PyrdxlP-dep_Trfase"/>
</dbReference>
<dbReference type="CDD" id="cd00609">
    <property type="entry name" value="AAT_like"/>
    <property type="match status" value="1"/>
</dbReference>
<feature type="domain" description="Aminotransferase class I/classII large" evidence="5">
    <location>
        <begin position="71"/>
        <end position="181"/>
    </location>
</feature>
<sequence length="386" mass="42644">MEDEEGMTMGEMINWMGGWPKEGVLSAAEWEERTERCSALGGAWRERDAERLKEVLAQTELLPTFGAAPSRIRIAAGADAAIEWTIGRLLQPGDAVLVERPTSRFALQSFRRAGVVPHDTPSDASGIEPDALADSIRKLHPRLVYAAPDCTDPEGRRWTRERKDALLRICGETGTAVLLDERQAILCEPREAEDALRPLGDGMGAVVIRAGELPPGMVAGLRWGWLCVEGDEGDERIKELLPRHSPSSQPLPFPGEGVSPAEQLAVLGLLEEGIEPLVNTLNFICRSRNGVLIEQLKKQRLEGLSWQEPQRGMHMWLGLPEGLDGDALLRASWLGGVLFQPGGAFYASNPDRFKLRITVAHTEDRWIRIGVQRLGEAMSEFLGRWV</sequence>
<dbReference type="InterPro" id="IPR015422">
    <property type="entry name" value="PyrdxlP-dep_Trfase_small"/>
</dbReference>
<evidence type="ECO:0000313" key="6">
    <source>
        <dbReference type="EMBL" id="THF73095.1"/>
    </source>
</evidence>
<dbReference type="Gene3D" id="3.90.1150.10">
    <property type="entry name" value="Aspartate Aminotransferase, domain 1"/>
    <property type="match status" value="1"/>
</dbReference>
<dbReference type="GO" id="GO:1901605">
    <property type="term" value="P:alpha-amino acid metabolic process"/>
    <property type="evidence" value="ECO:0007669"/>
    <property type="project" value="TreeGrafter"/>
</dbReference>
<dbReference type="InterPro" id="IPR004839">
    <property type="entry name" value="Aminotransferase_I/II_large"/>
</dbReference>
<evidence type="ECO:0000256" key="3">
    <source>
        <dbReference type="ARBA" id="ARBA00022679"/>
    </source>
</evidence>
<evidence type="ECO:0000313" key="7">
    <source>
        <dbReference type="Proteomes" id="UP000310636"/>
    </source>
</evidence>
<keyword evidence="2 6" id="KW-0032">Aminotransferase</keyword>
<dbReference type="Pfam" id="PF00155">
    <property type="entry name" value="Aminotran_1_2"/>
    <property type="match status" value="1"/>
</dbReference>
<evidence type="ECO:0000256" key="2">
    <source>
        <dbReference type="ARBA" id="ARBA00022576"/>
    </source>
</evidence>
<reference evidence="6 7" key="1">
    <citation type="submission" date="2019-04" db="EMBL/GenBank/DDBJ databases">
        <title>Cohnella sp. nov. isolated from preserved vegetables.</title>
        <authorList>
            <person name="Lin S.-Y."/>
            <person name="Hung M.-H."/>
            <person name="Young C.-C."/>
        </authorList>
    </citation>
    <scope>NUCLEOTIDE SEQUENCE [LARGE SCALE GENOMIC DNA]</scope>
    <source>
        <strain evidence="6 7">CC-MHH1044</strain>
    </source>
</reference>
<evidence type="ECO:0000256" key="1">
    <source>
        <dbReference type="ARBA" id="ARBA00001933"/>
    </source>
</evidence>
<dbReference type="GO" id="GO:0030170">
    <property type="term" value="F:pyridoxal phosphate binding"/>
    <property type="evidence" value="ECO:0007669"/>
    <property type="project" value="InterPro"/>
</dbReference>
<dbReference type="SUPFAM" id="SSF53383">
    <property type="entry name" value="PLP-dependent transferases"/>
    <property type="match status" value="1"/>
</dbReference>
<evidence type="ECO:0000259" key="5">
    <source>
        <dbReference type="Pfam" id="PF00155"/>
    </source>
</evidence>
<name>A0A4S4BFI5_9BACL</name>
<dbReference type="PANTHER" id="PTHR42790">
    <property type="entry name" value="AMINOTRANSFERASE"/>
    <property type="match status" value="1"/>
</dbReference>
<dbReference type="AlphaFoldDB" id="A0A4S4BFI5"/>
<dbReference type="GO" id="GO:0008483">
    <property type="term" value="F:transaminase activity"/>
    <property type="evidence" value="ECO:0007669"/>
    <property type="project" value="UniProtKB-KW"/>
</dbReference>
<dbReference type="EMBL" id="SSOB01000063">
    <property type="protein sequence ID" value="THF73095.1"/>
    <property type="molecule type" value="Genomic_DNA"/>
</dbReference>
<keyword evidence="4" id="KW-0663">Pyridoxal phosphate</keyword>
<protein>
    <submittedName>
        <fullName evidence="6">Aminotransferase class I/II-fold pyridoxal phosphate-dependent enzyme</fullName>
    </submittedName>
</protein>
<keyword evidence="3 6" id="KW-0808">Transferase</keyword>
<evidence type="ECO:0000256" key="4">
    <source>
        <dbReference type="ARBA" id="ARBA00022898"/>
    </source>
</evidence>
<organism evidence="6 7">
    <name type="scientific">Cohnella fermenti</name>
    <dbReference type="NCBI Taxonomy" id="2565925"/>
    <lineage>
        <taxon>Bacteria</taxon>
        <taxon>Bacillati</taxon>
        <taxon>Bacillota</taxon>
        <taxon>Bacilli</taxon>
        <taxon>Bacillales</taxon>
        <taxon>Paenibacillaceae</taxon>
        <taxon>Cohnella</taxon>
    </lineage>
</organism>
<dbReference type="PANTHER" id="PTHR42790:SF19">
    <property type="entry name" value="KYNURENINE_ALPHA-AMINOADIPATE AMINOTRANSFERASE, MITOCHONDRIAL"/>
    <property type="match status" value="1"/>
</dbReference>